<proteinExistence type="predicted"/>
<keyword evidence="2" id="KW-0732">Signal</keyword>
<dbReference type="PANTHER" id="PTHR30163:SF8">
    <property type="entry name" value="LYTIC MUREIN TRANSGLYCOSYLASE"/>
    <property type="match status" value="1"/>
</dbReference>
<name>A0A512H9C2_9PROT</name>
<feature type="compositionally biased region" description="Low complexity" evidence="1">
    <location>
        <begin position="38"/>
        <end position="47"/>
    </location>
</feature>
<evidence type="ECO:0000259" key="3">
    <source>
        <dbReference type="Pfam" id="PF01471"/>
    </source>
</evidence>
<dbReference type="Gene3D" id="1.10.8.350">
    <property type="entry name" value="Bacterial muramidase"/>
    <property type="match status" value="1"/>
</dbReference>
<reference evidence="5 6" key="1">
    <citation type="submission" date="2019-07" db="EMBL/GenBank/DDBJ databases">
        <title>Whole genome shotgun sequence of Rhodospirillum oryzae NBRC 107573.</title>
        <authorList>
            <person name="Hosoyama A."/>
            <person name="Uohara A."/>
            <person name="Ohji S."/>
            <person name="Ichikawa N."/>
        </authorList>
    </citation>
    <scope>NUCLEOTIDE SEQUENCE [LARGE SCALE GENOMIC DNA]</scope>
    <source>
        <strain evidence="5 6">NBRC 107573</strain>
    </source>
</reference>
<dbReference type="PROSITE" id="PS51257">
    <property type="entry name" value="PROKAR_LIPOPROTEIN"/>
    <property type="match status" value="1"/>
</dbReference>
<feature type="chain" id="PRO_5022103290" evidence="2">
    <location>
        <begin position="23"/>
        <end position="424"/>
    </location>
</feature>
<feature type="region of interest" description="Disordered" evidence="1">
    <location>
        <begin position="28"/>
        <end position="47"/>
    </location>
</feature>
<dbReference type="AlphaFoldDB" id="A0A512H9C2"/>
<dbReference type="GO" id="GO:0008933">
    <property type="term" value="F:peptidoglycan lytic transglycosylase activity"/>
    <property type="evidence" value="ECO:0007669"/>
    <property type="project" value="TreeGrafter"/>
</dbReference>
<feature type="signal peptide" evidence="2">
    <location>
        <begin position="1"/>
        <end position="22"/>
    </location>
</feature>
<dbReference type="Pfam" id="PF01471">
    <property type="entry name" value="PG_binding_1"/>
    <property type="match status" value="1"/>
</dbReference>
<protein>
    <submittedName>
        <fullName evidence="5">Lytic transglycosylase</fullName>
    </submittedName>
</protein>
<dbReference type="InterPro" id="IPR011970">
    <property type="entry name" value="MltB_2"/>
</dbReference>
<dbReference type="SUPFAM" id="SSF53955">
    <property type="entry name" value="Lysozyme-like"/>
    <property type="match status" value="1"/>
</dbReference>
<accession>A0A512H9C2</accession>
<dbReference type="PANTHER" id="PTHR30163">
    <property type="entry name" value="MEMBRANE-BOUND LYTIC MUREIN TRANSGLYCOSYLASE B"/>
    <property type="match status" value="1"/>
</dbReference>
<evidence type="ECO:0000259" key="4">
    <source>
        <dbReference type="Pfam" id="PF13406"/>
    </source>
</evidence>
<sequence>MDRVLFSALLLFGCALTLGACAENAAVAGSGREPPPASAGEPPGEPEAQAFSTWLEGMKAEALAAGIRPATVNGPLASARFLPRTVALDGRQPEFNRPFGDYLRNTAPESRAQRGRALLGTHAALLGRLEDRYGVPASVLVALWGVETNFGDIIGSTPILDTLATLAFEGRRGSFFRAQLLDALRLIDEDGIDPGSLIGSWAGAMGQMQFMPTTFRAQAVDGDGDGRLDPWRSIPDALASGAHYLAALGWKTHEPWGREVSVPPGFDLALSGQELIRPVAEWSALGLRTAQGAPLPEDPNAAGALILPSGARGPAFLVYDNFRILLKWNRSLYYALAAGILSDRIAGGPDLVRPPPADEVPLRVAEVRLMQGRLNALGFDAGEPDGLIGAQTRAAIRAFQVRAGLPADGYADATLLRALDVSMP</sequence>
<dbReference type="EMBL" id="BJZO01000059">
    <property type="protein sequence ID" value="GEO82056.1"/>
    <property type="molecule type" value="Genomic_DNA"/>
</dbReference>
<feature type="domain" description="Transglycosylase SLT" evidence="4">
    <location>
        <begin position="51"/>
        <end position="343"/>
    </location>
</feature>
<evidence type="ECO:0000256" key="1">
    <source>
        <dbReference type="SAM" id="MobiDB-lite"/>
    </source>
</evidence>
<evidence type="ECO:0000313" key="5">
    <source>
        <dbReference type="EMBL" id="GEO82056.1"/>
    </source>
</evidence>
<gene>
    <name evidence="5" type="ORF">ROR02_21870</name>
</gene>
<keyword evidence="6" id="KW-1185">Reference proteome</keyword>
<comment type="caution">
    <text evidence="5">The sequence shown here is derived from an EMBL/GenBank/DDBJ whole genome shotgun (WGS) entry which is preliminary data.</text>
</comment>
<feature type="domain" description="Peptidoglycan binding-like" evidence="3">
    <location>
        <begin position="365"/>
        <end position="419"/>
    </location>
</feature>
<dbReference type="OrthoDB" id="9808544at2"/>
<organism evidence="5 6">
    <name type="scientific">Pararhodospirillum oryzae</name>
    <dbReference type="NCBI Taxonomy" id="478448"/>
    <lineage>
        <taxon>Bacteria</taxon>
        <taxon>Pseudomonadati</taxon>
        <taxon>Pseudomonadota</taxon>
        <taxon>Alphaproteobacteria</taxon>
        <taxon>Rhodospirillales</taxon>
        <taxon>Rhodospirillaceae</taxon>
        <taxon>Pararhodospirillum</taxon>
    </lineage>
</organism>
<dbReference type="GO" id="GO:0009253">
    <property type="term" value="P:peptidoglycan catabolic process"/>
    <property type="evidence" value="ECO:0007669"/>
    <property type="project" value="TreeGrafter"/>
</dbReference>
<dbReference type="InterPro" id="IPR023346">
    <property type="entry name" value="Lysozyme-like_dom_sf"/>
</dbReference>
<evidence type="ECO:0000313" key="6">
    <source>
        <dbReference type="Proteomes" id="UP000321567"/>
    </source>
</evidence>
<dbReference type="CDD" id="cd13399">
    <property type="entry name" value="Slt35-like"/>
    <property type="match status" value="1"/>
</dbReference>
<dbReference type="InterPro" id="IPR043426">
    <property type="entry name" value="MltB-like"/>
</dbReference>
<dbReference type="InterPro" id="IPR031304">
    <property type="entry name" value="SLT_2"/>
</dbReference>
<dbReference type="InterPro" id="IPR036366">
    <property type="entry name" value="PGBDSf"/>
</dbReference>
<dbReference type="Gene3D" id="1.10.101.10">
    <property type="entry name" value="PGBD-like superfamily/PGBD"/>
    <property type="match status" value="1"/>
</dbReference>
<dbReference type="InterPro" id="IPR002477">
    <property type="entry name" value="Peptidoglycan-bd-like"/>
</dbReference>
<dbReference type="FunFam" id="1.10.8.350:FF:000001">
    <property type="entry name" value="Lytic murein transglycosylase B"/>
    <property type="match status" value="1"/>
</dbReference>
<dbReference type="Proteomes" id="UP000321567">
    <property type="component" value="Unassembled WGS sequence"/>
</dbReference>
<dbReference type="RefSeq" id="WP_147164069.1">
    <property type="nucleotide sequence ID" value="NZ_BJZO01000059.1"/>
</dbReference>
<dbReference type="SUPFAM" id="SSF47090">
    <property type="entry name" value="PGBD-like"/>
    <property type="match status" value="1"/>
</dbReference>
<evidence type="ECO:0000256" key="2">
    <source>
        <dbReference type="SAM" id="SignalP"/>
    </source>
</evidence>
<dbReference type="NCBIfam" id="TIGR02283">
    <property type="entry name" value="MltB_2"/>
    <property type="match status" value="1"/>
</dbReference>
<dbReference type="Pfam" id="PF13406">
    <property type="entry name" value="SLT_2"/>
    <property type="match status" value="1"/>
</dbReference>
<dbReference type="Gene3D" id="1.10.530.10">
    <property type="match status" value="1"/>
</dbReference>
<dbReference type="InterPro" id="IPR036365">
    <property type="entry name" value="PGBD-like_sf"/>
</dbReference>